<evidence type="ECO:0000313" key="1">
    <source>
        <dbReference type="EMBL" id="KAI4373029.1"/>
    </source>
</evidence>
<proteinExistence type="predicted"/>
<evidence type="ECO:0000313" key="2">
    <source>
        <dbReference type="Proteomes" id="UP001057402"/>
    </source>
</evidence>
<dbReference type="EMBL" id="CM042883">
    <property type="protein sequence ID" value="KAI4373029.1"/>
    <property type="molecule type" value="Genomic_DNA"/>
</dbReference>
<gene>
    <name evidence="1" type="ORF">MLD38_011199</name>
</gene>
<dbReference type="Proteomes" id="UP001057402">
    <property type="component" value="Chromosome 4"/>
</dbReference>
<sequence>MGWFPCSHCSGKSTVREESRGQGHQIPSSSDKLKVKPALYVQEEESKDSISSDLIEGAHTFTFRELSAATRNFRSEYLFGEDGFGRVYKDVWRARIRLLPLSSSIGMVCRETRNSWLKC</sequence>
<reference evidence="2" key="1">
    <citation type="journal article" date="2023" name="Front. Plant Sci.">
        <title>Chromosomal-level genome assembly of Melastoma candidum provides insights into trichome evolution.</title>
        <authorList>
            <person name="Zhong Y."/>
            <person name="Wu W."/>
            <person name="Sun C."/>
            <person name="Zou P."/>
            <person name="Liu Y."/>
            <person name="Dai S."/>
            <person name="Zhou R."/>
        </authorList>
    </citation>
    <scope>NUCLEOTIDE SEQUENCE [LARGE SCALE GENOMIC DNA]</scope>
</reference>
<organism evidence="1 2">
    <name type="scientific">Melastoma candidum</name>
    <dbReference type="NCBI Taxonomy" id="119954"/>
    <lineage>
        <taxon>Eukaryota</taxon>
        <taxon>Viridiplantae</taxon>
        <taxon>Streptophyta</taxon>
        <taxon>Embryophyta</taxon>
        <taxon>Tracheophyta</taxon>
        <taxon>Spermatophyta</taxon>
        <taxon>Magnoliopsida</taxon>
        <taxon>eudicotyledons</taxon>
        <taxon>Gunneridae</taxon>
        <taxon>Pentapetalae</taxon>
        <taxon>rosids</taxon>
        <taxon>malvids</taxon>
        <taxon>Myrtales</taxon>
        <taxon>Melastomataceae</taxon>
        <taxon>Melastomatoideae</taxon>
        <taxon>Melastomateae</taxon>
        <taxon>Melastoma</taxon>
    </lineage>
</organism>
<name>A0ACB9R2C2_9MYRT</name>
<comment type="caution">
    <text evidence="1">The sequence shown here is derived from an EMBL/GenBank/DDBJ whole genome shotgun (WGS) entry which is preliminary data.</text>
</comment>
<protein>
    <submittedName>
        <fullName evidence="1">Uncharacterized protein</fullName>
    </submittedName>
</protein>
<keyword evidence="2" id="KW-1185">Reference proteome</keyword>
<accession>A0ACB9R2C2</accession>